<dbReference type="Proteomes" id="UP000001364">
    <property type="component" value="Chromosome"/>
</dbReference>
<dbReference type="GeneID" id="18668792"/>
<dbReference type="RefSeq" id="YP_009020487.1">
    <property type="nucleotide sequence ID" value="NC_011916.1"/>
</dbReference>
<evidence type="ECO:0000313" key="1">
    <source>
        <dbReference type="EMBL" id="AHI88518.1"/>
    </source>
</evidence>
<name>A0A0H3IWA5_CAUVN</name>
<evidence type="ECO:0000313" key="2">
    <source>
        <dbReference type="Proteomes" id="UP000001364"/>
    </source>
</evidence>
<reference evidence="1 2" key="1">
    <citation type="journal article" date="2010" name="J. Bacteriol.">
        <title>The genetic basis of laboratory adaptation in Caulobacter crescentus.</title>
        <authorList>
            <person name="Marks M.E."/>
            <person name="Castro-Rojas C.M."/>
            <person name="Teiling C."/>
            <person name="Du L."/>
            <person name="Kapatral V."/>
            <person name="Walunas T.L."/>
            <person name="Crosson S."/>
        </authorList>
    </citation>
    <scope>NUCLEOTIDE SEQUENCE [LARGE SCALE GENOMIC DNA]</scope>
    <source>
        <strain evidence="2">NA1000 / CB15N</strain>
    </source>
</reference>
<gene>
    <name evidence="1" type="ordered locus">CCNA_03916</name>
</gene>
<dbReference type="HOGENOM" id="CLU_2477680_0_0_5"/>
<dbReference type="RefSeq" id="WP_024265513.1">
    <property type="nucleotide sequence ID" value="NC_011916.1"/>
</dbReference>
<accession>A0A0H3IWA5</accession>
<protein>
    <submittedName>
        <fullName evidence="1">Uncharacterized protein</fullName>
    </submittedName>
</protein>
<dbReference type="KEGG" id="ccs:CCNA_03916"/>
<organism evidence="1 2">
    <name type="scientific">Caulobacter vibrioides (strain NA1000 / CB15N)</name>
    <name type="common">Caulobacter crescentus</name>
    <dbReference type="NCBI Taxonomy" id="565050"/>
    <lineage>
        <taxon>Bacteria</taxon>
        <taxon>Pseudomonadati</taxon>
        <taxon>Pseudomonadota</taxon>
        <taxon>Alphaproteobacteria</taxon>
        <taxon>Caulobacterales</taxon>
        <taxon>Caulobacteraceae</taxon>
        <taxon>Caulobacter</taxon>
    </lineage>
</organism>
<proteinExistence type="predicted"/>
<keyword evidence="2" id="KW-1185">Reference proteome</keyword>
<dbReference type="AlphaFoldDB" id="A0A0H3IWA5"/>
<dbReference type="EMBL" id="CP001340">
    <property type="protein sequence ID" value="AHI88518.1"/>
    <property type="molecule type" value="Genomic_DNA"/>
</dbReference>
<sequence length="87" mass="9321">MTVRSLVPASRIAAIRFSGMPQRPNPPAMMVMPSNKSPARASTASFFTLSTMVSPCSQTYTSGAGRSVSPEPRINSTLDELFSRRAA</sequence>